<dbReference type="EMBL" id="CP121687">
    <property type="protein sequence ID" value="WZL68753.1"/>
    <property type="molecule type" value="Genomic_DNA"/>
</dbReference>
<dbReference type="PANTHER" id="PTHR12526:SF629">
    <property type="entry name" value="TEICHURONIC ACID BIOSYNTHESIS GLYCOSYLTRANSFERASE TUAH-RELATED"/>
    <property type="match status" value="1"/>
</dbReference>
<dbReference type="CDD" id="cd03801">
    <property type="entry name" value="GT4_PimA-like"/>
    <property type="match status" value="1"/>
</dbReference>
<dbReference type="Pfam" id="PF00534">
    <property type="entry name" value="Glycos_transf_1"/>
    <property type="match status" value="1"/>
</dbReference>
<evidence type="ECO:0000259" key="3">
    <source>
        <dbReference type="Pfam" id="PF00534"/>
    </source>
</evidence>
<dbReference type="RefSeq" id="WP_341875758.1">
    <property type="nucleotide sequence ID" value="NZ_CP121687.1"/>
</dbReference>
<accession>A0ABZ2Y4F8</accession>
<evidence type="ECO:0000256" key="2">
    <source>
        <dbReference type="ARBA" id="ARBA00022679"/>
    </source>
</evidence>
<dbReference type="Gene3D" id="3.40.50.2000">
    <property type="entry name" value="Glycogen Phosphorylase B"/>
    <property type="match status" value="2"/>
</dbReference>
<dbReference type="SUPFAM" id="SSF53756">
    <property type="entry name" value="UDP-Glycosyltransferase/glycogen phosphorylase"/>
    <property type="match status" value="1"/>
</dbReference>
<keyword evidence="2 4" id="KW-0808">Transferase</keyword>
<evidence type="ECO:0000256" key="1">
    <source>
        <dbReference type="ARBA" id="ARBA00022676"/>
    </source>
</evidence>
<evidence type="ECO:0000313" key="5">
    <source>
        <dbReference type="Proteomes" id="UP001486565"/>
    </source>
</evidence>
<keyword evidence="1 4" id="KW-0328">Glycosyltransferase</keyword>
<protein>
    <submittedName>
        <fullName evidence="4">Glycosyltransferase family 4 protein</fullName>
        <ecNumber evidence="4">2.4.-.-</ecNumber>
    </submittedName>
</protein>
<keyword evidence="5" id="KW-1185">Reference proteome</keyword>
<dbReference type="GO" id="GO:0016757">
    <property type="term" value="F:glycosyltransferase activity"/>
    <property type="evidence" value="ECO:0007669"/>
    <property type="project" value="UniProtKB-KW"/>
</dbReference>
<dbReference type="Proteomes" id="UP001486565">
    <property type="component" value="Chromosome"/>
</dbReference>
<name>A0ABZ2Y4F8_9FIRM</name>
<evidence type="ECO:0000313" key="4">
    <source>
        <dbReference type="EMBL" id="WZL68753.1"/>
    </source>
</evidence>
<gene>
    <name evidence="4" type="ORF">QBE51_07900</name>
</gene>
<dbReference type="EC" id="2.4.-.-" evidence="4"/>
<reference evidence="4 5" key="1">
    <citation type="submission" date="2023-03" db="EMBL/GenBank/DDBJ databases">
        <title>Novel Species.</title>
        <authorList>
            <person name="Ma S."/>
        </authorList>
    </citation>
    <scope>NUCLEOTIDE SEQUENCE [LARGE SCALE GENOMIC DNA]</scope>
    <source>
        <strain evidence="4 5">LIND6LT2</strain>
    </source>
</reference>
<feature type="domain" description="Glycosyl transferase family 1" evidence="3">
    <location>
        <begin position="198"/>
        <end position="319"/>
    </location>
</feature>
<sequence>MKVLYVAIRGELSEGSGVLKKIIAQVDGLNNCGVNTKGMIFYTKDPDKISRQFHNNIIFHEIKYTHSFFQKTWYKNLILYNKIIQEIQKEEFDLLYFRYPKASSQLLRLVKQFPFKIIFEHQTKELDEIKQTQGNSNKEYWVEKYLAPYIFGYVKGFVAVTNEIKRYERKRYSYYNSRNKKESLVLGNGMDVEKLPLRKVPPYDKAKLELLFVGQIAPWHGVDRVIKGIASYKGSVNITFHIVGTGNELKNLINLSKKLELHDRVLFYEELSGEQLDKLFNKCHIAVAPLALYRKNLNESSALKTREYVARGIPFITSHNDPDIKMKSSIRNYILRVNDNNEPIDIEEIIQFTNRMYQIDGFENHFREFALRSIDMKIKMQRLKQFFEKCFIEEK</sequence>
<dbReference type="InterPro" id="IPR001296">
    <property type="entry name" value="Glyco_trans_1"/>
</dbReference>
<organism evidence="4 5">
    <name type="scientific">Defluviitalea saccharophila</name>
    <dbReference type="NCBI Taxonomy" id="879970"/>
    <lineage>
        <taxon>Bacteria</taxon>
        <taxon>Bacillati</taxon>
        <taxon>Bacillota</taxon>
        <taxon>Clostridia</taxon>
        <taxon>Lachnospirales</taxon>
        <taxon>Defluviitaleaceae</taxon>
        <taxon>Defluviitalea</taxon>
    </lineage>
</organism>
<dbReference type="PANTHER" id="PTHR12526">
    <property type="entry name" value="GLYCOSYLTRANSFERASE"/>
    <property type="match status" value="1"/>
</dbReference>
<proteinExistence type="predicted"/>